<dbReference type="EMBL" id="MZXW01000057">
    <property type="protein sequence ID" value="RXT33380.1"/>
    <property type="molecule type" value="Genomic_DNA"/>
</dbReference>
<proteinExistence type="predicted"/>
<evidence type="ECO:0000313" key="2">
    <source>
        <dbReference type="Proteomes" id="UP000290819"/>
    </source>
</evidence>
<keyword evidence="2" id="KW-1185">Reference proteome</keyword>
<protein>
    <submittedName>
        <fullName evidence="1">Uncharacterized protein</fullName>
    </submittedName>
</protein>
<sequence>MAIRADGDDRAALLSSALIGRESDMQLSAVPLTGRNVLSLITAYSSTAMLRWAASTVLAIIASF</sequence>
<name>A0A4Q1UIU1_9BRAD</name>
<dbReference type="Proteomes" id="UP000290819">
    <property type="component" value="Unassembled WGS sequence"/>
</dbReference>
<organism evidence="1 2">
    <name type="scientific">Bradyrhizobium betae</name>
    <dbReference type="NCBI Taxonomy" id="244734"/>
    <lineage>
        <taxon>Bacteria</taxon>
        <taxon>Pseudomonadati</taxon>
        <taxon>Pseudomonadota</taxon>
        <taxon>Alphaproteobacteria</taxon>
        <taxon>Hyphomicrobiales</taxon>
        <taxon>Nitrobacteraceae</taxon>
        <taxon>Bradyrhizobium</taxon>
    </lineage>
</organism>
<dbReference type="AlphaFoldDB" id="A0A4Q1UIU1"/>
<evidence type="ECO:0000313" key="1">
    <source>
        <dbReference type="EMBL" id="RXT33380.1"/>
    </source>
</evidence>
<accession>A0A4Q1UIU1</accession>
<gene>
    <name evidence="1" type="ORF">B5V03_40700</name>
</gene>
<reference evidence="1 2" key="1">
    <citation type="submission" date="2017-03" db="EMBL/GenBank/DDBJ databases">
        <authorList>
            <person name="Safronova V.I."/>
            <person name="Sazanova A.L."/>
            <person name="Chirak E.R."/>
        </authorList>
    </citation>
    <scope>NUCLEOTIDE SEQUENCE [LARGE SCALE GENOMIC DNA]</scope>
    <source>
        <strain evidence="1 2">Opo-243</strain>
    </source>
</reference>
<comment type="caution">
    <text evidence="1">The sequence shown here is derived from an EMBL/GenBank/DDBJ whole genome shotgun (WGS) entry which is preliminary data.</text>
</comment>